<dbReference type="CDD" id="cd01450">
    <property type="entry name" value="vWFA_subfamily_ECM"/>
    <property type="match status" value="1"/>
</dbReference>
<evidence type="ECO:0000256" key="1">
    <source>
        <dbReference type="ARBA" id="ARBA00023157"/>
    </source>
</evidence>
<comment type="caution">
    <text evidence="5">The sequence shown here is derived from an EMBL/GenBank/DDBJ whole genome shotgun (WGS) entry which is preliminary data.</text>
</comment>
<keyword evidence="2" id="KW-0245">EGF-like domain</keyword>
<proteinExistence type="predicted"/>
<dbReference type="AlphaFoldDB" id="A0A177AXM8"/>
<dbReference type="InterPro" id="IPR002035">
    <property type="entry name" value="VWF_A"/>
</dbReference>
<organism evidence="5 6">
    <name type="scientific">Intoshia linei</name>
    <dbReference type="NCBI Taxonomy" id="1819745"/>
    <lineage>
        <taxon>Eukaryota</taxon>
        <taxon>Metazoa</taxon>
        <taxon>Spiralia</taxon>
        <taxon>Lophotrochozoa</taxon>
        <taxon>Mesozoa</taxon>
        <taxon>Orthonectida</taxon>
        <taxon>Rhopaluridae</taxon>
        <taxon>Intoshia</taxon>
    </lineage>
</organism>
<dbReference type="OrthoDB" id="6132182at2759"/>
<feature type="disulfide bond" evidence="2">
    <location>
        <begin position="399"/>
        <end position="408"/>
    </location>
</feature>
<dbReference type="SUPFAM" id="SSF53300">
    <property type="entry name" value="vWA-like"/>
    <property type="match status" value="4"/>
</dbReference>
<dbReference type="GO" id="GO:0005509">
    <property type="term" value="F:calcium ion binding"/>
    <property type="evidence" value="ECO:0007669"/>
    <property type="project" value="InterPro"/>
</dbReference>
<evidence type="ECO:0000256" key="2">
    <source>
        <dbReference type="PROSITE-ProRule" id="PRU00076"/>
    </source>
</evidence>
<dbReference type="InterPro" id="IPR001881">
    <property type="entry name" value="EGF-like_Ca-bd_dom"/>
</dbReference>
<sequence length="660" mass="75847">MLYGKTLDEWEKVKDITINVLENFNIRRGGTRVSVITYSNRDEAVLTFCEDFTQIKNIVNDLPFIHYDFSNYIVKGLELLLDIVNKLIKIAYIDKIILIHIFEDQSNQDFIGEIASPPKLLGNLDKVLNKHYFFLNSQTPVEEYTEGISKSVCNSNYHDCLSTPLNLAFLIDISHNICKSKETSKKIKEFIKNIINKVDYYNIKKNIAIFTFAETTKIYLNFSTYNANRTITILDNLPCSKNETLIYRALKTLKNVLYTNMHVAKNEQQIEVLPVGITNDMEESKMIEMLHFESSKQKLIQLLYEMDANNLKNIAMLHSQYSSTNEIVNHIKEIKYRGHKSTFDALEIAINELHIPISHLVQNKHIFLIITDDLNECLINPCGRNGDCIDLIGGKMCKCKSNYGGEFCEKEYKNPIQDILISIDTSGSISEENFEKLKIFISNLIINLPEMTKIGLQSYFNYAQHHVDDEIEVLVLTLPLKLLNVKIVGFGFDISKMELMPNVIFYLFNENYVKIDKYDDLIFMQSLNNLNNLANVISNGCINENLDIVIVLDASGSIEYQNFIEIKDMLTQYTRQLPPSTRVGLVSFSDIPKQELELQSHDKLSIIYSIYKSKYIGGRSDIAIALEQAEYMLNQDLNYNNKILILATDGNANIRKEDTL</sequence>
<dbReference type="Gene3D" id="2.10.25.10">
    <property type="entry name" value="Laminin"/>
    <property type="match status" value="1"/>
</dbReference>
<feature type="domain" description="EGF-like" evidence="3">
    <location>
        <begin position="373"/>
        <end position="409"/>
    </location>
</feature>
<evidence type="ECO:0000313" key="6">
    <source>
        <dbReference type="Proteomes" id="UP000078046"/>
    </source>
</evidence>
<reference evidence="5 6" key="1">
    <citation type="submission" date="2016-04" db="EMBL/GenBank/DDBJ databases">
        <title>The genome of Intoshia linei affirms orthonectids as highly simplified spiralians.</title>
        <authorList>
            <person name="Mikhailov K.V."/>
            <person name="Slusarev G.S."/>
            <person name="Nikitin M.A."/>
            <person name="Logacheva M.D."/>
            <person name="Penin A."/>
            <person name="Aleoshin V."/>
            <person name="Panchin Y.V."/>
        </authorList>
    </citation>
    <scope>NUCLEOTIDE SEQUENCE [LARGE SCALE GENOMIC DNA]</scope>
    <source>
        <strain evidence="5">Intl2013</strain>
        <tissue evidence="5">Whole animal</tissue>
    </source>
</reference>
<feature type="domain" description="VWFA" evidence="4">
    <location>
        <begin position="547"/>
        <end position="660"/>
    </location>
</feature>
<dbReference type="CDD" id="cd00054">
    <property type="entry name" value="EGF_CA"/>
    <property type="match status" value="1"/>
</dbReference>
<feature type="domain" description="VWFA" evidence="4">
    <location>
        <begin position="418"/>
        <end position="459"/>
    </location>
</feature>
<dbReference type="PROSITE" id="PS50234">
    <property type="entry name" value="VWFA"/>
    <property type="match status" value="3"/>
</dbReference>
<dbReference type="PANTHER" id="PTHR22588:SF3">
    <property type="entry name" value="VWFA DOMAIN-CONTAINING PROTEIN"/>
    <property type="match status" value="1"/>
</dbReference>
<accession>A0A177AXM8</accession>
<dbReference type="EMBL" id="LWCA01000841">
    <property type="protein sequence ID" value="OAF66736.1"/>
    <property type="molecule type" value="Genomic_DNA"/>
</dbReference>
<dbReference type="Pfam" id="PF00092">
    <property type="entry name" value="VWA"/>
    <property type="match status" value="2"/>
</dbReference>
<dbReference type="PROSITE" id="PS50026">
    <property type="entry name" value="EGF_3"/>
    <property type="match status" value="1"/>
</dbReference>
<dbReference type="PROSITE" id="PS00022">
    <property type="entry name" value="EGF_1"/>
    <property type="match status" value="1"/>
</dbReference>
<evidence type="ECO:0000313" key="5">
    <source>
        <dbReference type="EMBL" id="OAF66736.1"/>
    </source>
</evidence>
<evidence type="ECO:0008006" key="7">
    <source>
        <dbReference type="Google" id="ProtNLM"/>
    </source>
</evidence>
<dbReference type="InterPro" id="IPR000742">
    <property type="entry name" value="EGF"/>
</dbReference>
<keyword evidence="6" id="KW-1185">Reference proteome</keyword>
<protein>
    <recommendedName>
        <fullName evidence="7">VWFA domain-containing protein</fullName>
    </recommendedName>
</protein>
<feature type="domain" description="VWFA" evidence="4">
    <location>
        <begin position="166"/>
        <end position="346"/>
    </location>
</feature>
<evidence type="ECO:0000259" key="4">
    <source>
        <dbReference type="PROSITE" id="PS50234"/>
    </source>
</evidence>
<keyword evidence="1 2" id="KW-1015">Disulfide bond</keyword>
<dbReference type="Proteomes" id="UP000078046">
    <property type="component" value="Unassembled WGS sequence"/>
</dbReference>
<dbReference type="PANTHER" id="PTHR22588">
    <property type="entry name" value="VWFA DOMAIN-CONTAINING PROTEIN"/>
    <property type="match status" value="1"/>
</dbReference>
<name>A0A177AXM8_9BILA</name>
<dbReference type="SMART" id="SM00179">
    <property type="entry name" value="EGF_CA"/>
    <property type="match status" value="1"/>
</dbReference>
<dbReference type="InterPro" id="IPR036465">
    <property type="entry name" value="vWFA_dom_sf"/>
</dbReference>
<dbReference type="PRINTS" id="PR00453">
    <property type="entry name" value="VWFADOMAIN"/>
</dbReference>
<dbReference type="Gene3D" id="3.40.50.410">
    <property type="entry name" value="von Willebrand factor, type A domain"/>
    <property type="match status" value="4"/>
</dbReference>
<dbReference type="SUPFAM" id="SSF57196">
    <property type="entry name" value="EGF/Laminin"/>
    <property type="match status" value="1"/>
</dbReference>
<evidence type="ECO:0000259" key="3">
    <source>
        <dbReference type="PROSITE" id="PS50026"/>
    </source>
</evidence>
<gene>
    <name evidence="5" type="ORF">A3Q56_05535</name>
</gene>
<dbReference type="InterPro" id="IPR052229">
    <property type="entry name" value="Collagen-VI/PIF"/>
</dbReference>
<comment type="caution">
    <text evidence="2">Lacks conserved residue(s) required for the propagation of feature annotation.</text>
</comment>